<name>A0A4Q7NQ66_9ACTN</name>
<keyword evidence="5 6" id="KW-0472">Membrane</keyword>
<dbReference type="EMBL" id="SGXD01000003">
    <property type="protein sequence ID" value="RZS87136.1"/>
    <property type="molecule type" value="Genomic_DNA"/>
</dbReference>
<evidence type="ECO:0000256" key="1">
    <source>
        <dbReference type="ARBA" id="ARBA00004651"/>
    </source>
</evidence>
<evidence type="ECO:0000256" key="6">
    <source>
        <dbReference type="SAM" id="Phobius"/>
    </source>
</evidence>
<protein>
    <submittedName>
        <fullName evidence="7">Membrane protein</fullName>
    </submittedName>
</protein>
<dbReference type="Proteomes" id="UP000293638">
    <property type="component" value="Unassembled WGS sequence"/>
</dbReference>
<keyword evidence="4 6" id="KW-1133">Transmembrane helix</keyword>
<feature type="transmembrane region" description="Helical" evidence="6">
    <location>
        <begin position="167"/>
        <end position="189"/>
    </location>
</feature>
<dbReference type="GO" id="GO:0005886">
    <property type="term" value="C:plasma membrane"/>
    <property type="evidence" value="ECO:0007669"/>
    <property type="project" value="UniProtKB-SubCell"/>
</dbReference>
<evidence type="ECO:0000256" key="4">
    <source>
        <dbReference type="ARBA" id="ARBA00022989"/>
    </source>
</evidence>
<comment type="subcellular location">
    <subcellularLocation>
        <location evidence="1">Cell membrane</location>
        <topology evidence="1">Multi-pass membrane protein</topology>
    </subcellularLocation>
</comment>
<keyword evidence="2" id="KW-1003">Cell membrane</keyword>
<feature type="transmembrane region" description="Helical" evidence="6">
    <location>
        <begin position="33"/>
        <end position="54"/>
    </location>
</feature>
<organism evidence="7 8">
    <name type="scientific">Motilibacter rhizosphaerae</name>
    <dbReference type="NCBI Taxonomy" id="598652"/>
    <lineage>
        <taxon>Bacteria</taxon>
        <taxon>Bacillati</taxon>
        <taxon>Actinomycetota</taxon>
        <taxon>Actinomycetes</taxon>
        <taxon>Motilibacterales</taxon>
        <taxon>Motilibacteraceae</taxon>
        <taxon>Motilibacter</taxon>
    </lineage>
</organism>
<evidence type="ECO:0000313" key="8">
    <source>
        <dbReference type="Proteomes" id="UP000293638"/>
    </source>
</evidence>
<dbReference type="Pfam" id="PF03631">
    <property type="entry name" value="Virul_fac_BrkB"/>
    <property type="match status" value="1"/>
</dbReference>
<feature type="transmembrane region" description="Helical" evidence="6">
    <location>
        <begin position="201"/>
        <end position="228"/>
    </location>
</feature>
<evidence type="ECO:0000256" key="5">
    <source>
        <dbReference type="ARBA" id="ARBA00023136"/>
    </source>
</evidence>
<dbReference type="RefSeq" id="WP_231116346.1">
    <property type="nucleotide sequence ID" value="NZ_SGXD01000003.1"/>
</dbReference>
<gene>
    <name evidence="7" type="ORF">EV189_2559</name>
</gene>
<accession>A0A4Q7NQ66</accession>
<evidence type="ECO:0000313" key="7">
    <source>
        <dbReference type="EMBL" id="RZS87136.1"/>
    </source>
</evidence>
<dbReference type="AlphaFoldDB" id="A0A4Q7NQ66"/>
<comment type="caution">
    <text evidence="7">The sequence shown here is derived from an EMBL/GenBank/DDBJ whole genome shotgun (WGS) entry which is preliminary data.</text>
</comment>
<feature type="transmembrane region" description="Helical" evidence="6">
    <location>
        <begin position="133"/>
        <end position="155"/>
    </location>
</feature>
<keyword evidence="3 6" id="KW-0812">Transmembrane</keyword>
<reference evidence="7 8" key="1">
    <citation type="submission" date="2019-02" db="EMBL/GenBank/DDBJ databases">
        <title>Genomic Encyclopedia of Type Strains, Phase IV (KMG-IV): sequencing the most valuable type-strain genomes for metagenomic binning, comparative biology and taxonomic classification.</title>
        <authorList>
            <person name="Goeker M."/>
        </authorList>
    </citation>
    <scope>NUCLEOTIDE SEQUENCE [LARGE SCALE GENOMIC DNA]</scope>
    <source>
        <strain evidence="7 8">DSM 45622</strain>
    </source>
</reference>
<evidence type="ECO:0000256" key="2">
    <source>
        <dbReference type="ARBA" id="ARBA00022475"/>
    </source>
</evidence>
<feature type="transmembrane region" description="Helical" evidence="6">
    <location>
        <begin position="240"/>
        <end position="264"/>
    </location>
</feature>
<proteinExistence type="predicted"/>
<keyword evidence="8" id="KW-1185">Reference proteome</keyword>
<sequence length="289" mass="30316">MGPLVAAVTAWLRRVRRRLTGRDLALVGAGLTFYAGIAVVPGLLVASWAAGLLVGEPRMVSFAGSLGRALPDSLGAPGVARRLVDTGAHLHWVQALVAAFPASLYGEGLRRSFLSLEDAGTERLVGWRGRVRVLPLIAVAPPLLLAVLGITPLLARLLRGNAAAPTALGVFVALVVDWLVLSVPVTWAYRVVGRGVGSWVAALAAGLVAASFVSGFLQGFVLFLALPIDLEAPFGGLPVVGAIVAVGLWLWVLHLVVLVGYAMALEFRAEDWREVRGKRTAHQPGTGVS</sequence>
<evidence type="ECO:0000256" key="3">
    <source>
        <dbReference type="ARBA" id="ARBA00022692"/>
    </source>
</evidence>
<dbReference type="InterPro" id="IPR017039">
    <property type="entry name" value="Virul_fac_BrkB"/>
</dbReference>